<keyword evidence="8 12" id="KW-0067">ATP-binding</keyword>
<dbReference type="GO" id="GO:2001295">
    <property type="term" value="P:malonyl-CoA biosynthetic process"/>
    <property type="evidence" value="ECO:0007669"/>
    <property type="project" value="UniProtKB-UniPathway"/>
</dbReference>
<keyword evidence="5 13" id="KW-0436">Ligase</keyword>
<dbReference type="InterPro" id="IPR011764">
    <property type="entry name" value="Biotin_carboxylation_dom"/>
</dbReference>
<evidence type="ECO:0000256" key="11">
    <source>
        <dbReference type="ARBA" id="ARBA00048600"/>
    </source>
</evidence>
<evidence type="ECO:0000256" key="13">
    <source>
        <dbReference type="RuleBase" id="RU365063"/>
    </source>
</evidence>
<dbReference type="InterPro" id="IPR005479">
    <property type="entry name" value="CPAse_ATP-bd"/>
</dbReference>
<dbReference type="UniPathway" id="UPA00655">
    <property type="reaction ID" value="UER00711"/>
</dbReference>
<dbReference type="InterPro" id="IPR005482">
    <property type="entry name" value="Biotin_COase_C"/>
</dbReference>
<dbReference type="InterPro" id="IPR051602">
    <property type="entry name" value="ACC_Biotin_Carboxylase"/>
</dbReference>
<dbReference type="NCBIfam" id="NF006367">
    <property type="entry name" value="PRK08591.1"/>
    <property type="match status" value="1"/>
</dbReference>
<dbReference type="GeneID" id="93692771"/>
<comment type="subunit">
    <text evidence="3 13">Acetyl-CoA carboxylase is a heterohexamer of biotin carboxyl carrier protein, biotin carboxylase and the two subunits of carboxyl transferase in a 2:2 complex.</text>
</comment>
<dbReference type="Gene3D" id="3.30.470.20">
    <property type="entry name" value="ATP-grasp fold, B domain"/>
    <property type="match status" value="1"/>
</dbReference>
<keyword evidence="13" id="KW-0443">Lipid metabolism</keyword>
<keyword evidence="13" id="KW-0444">Lipid biosynthesis</keyword>
<keyword evidence="13" id="KW-0275">Fatty acid biosynthesis</keyword>
<proteinExistence type="predicted"/>
<dbReference type="SUPFAM" id="SSF51246">
    <property type="entry name" value="Rudiment single hybrid motif"/>
    <property type="match status" value="1"/>
</dbReference>
<protein>
    <recommendedName>
        <fullName evidence="4 13">Biotin carboxylase</fullName>
        <ecNumber evidence="4 13">6.3.4.14</ecNumber>
    </recommendedName>
    <alternativeName>
        <fullName evidence="13">Acetyl-coenzyme A carboxylase biotin carboxylase subunit A</fullName>
    </alternativeName>
</protein>
<dbReference type="GO" id="GO:0005524">
    <property type="term" value="F:ATP binding"/>
    <property type="evidence" value="ECO:0007669"/>
    <property type="project" value="UniProtKB-UniRule"/>
</dbReference>
<evidence type="ECO:0000256" key="8">
    <source>
        <dbReference type="ARBA" id="ARBA00022840"/>
    </source>
</evidence>
<evidence type="ECO:0000256" key="4">
    <source>
        <dbReference type="ARBA" id="ARBA00013263"/>
    </source>
</evidence>
<dbReference type="STRING" id="411473.RUMCAL_02190"/>
<gene>
    <name evidence="16" type="ORF">RUMCAL_02190</name>
</gene>
<dbReference type="SMART" id="SM00878">
    <property type="entry name" value="Biotin_carb_C"/>
    <property type="match status" value="1"/>
</dbReference>
<dbReference type="HOGENOM" id="CLU_000395_3_2_9"/>
<evidence type="ECO:0000313" key="16">
    <source>
        <dbReference type="EMBL" id="ERJ93765.1"/>
    </source>
</evidence>
<name>U2KNX1_9FIRM</name>
<dbReference type="GO" id="GO:0004075">
    <property type="term" value="F:biotin carboxylase activity"/>
    <property type="evidence" value="ECO:0007669"/>
    <property type="project" value="UniProtKB-EC"/>
</dbReference>
<dbReference type="PANTHER" id="PTHR48095:SF2">
    <property type="entry name" value="BIOTIN CARBOXYLASE, CHLOROPLASTIC"/>
    <property type="match status" value="1"/>
</dbReference>
<dbReference type="InterPro" id="IPR005481">
    <property type="entry name" value="BC-like_N"/>
</dbReference>
<dbReference type="InterPro" id="IPR011054">
    <property type="entry name" value="Rudment_hybrid_motif"/>
</dbReference>
<dbReference type="GO" id="GO:0006633">
    <property type="term" value="P:fatty acid biosynthetic process"/>
    <property type="evidence" value="ECO:0007669"/>
    <property type="project" value="UniProtKB-KW"/>
</dbReference>
<evidence type="ECO:0000259" key="15">
    <source>
        <dbReference type="PROSITE" id="PS50979"/>
    </source>
</evidence>
<evidence type="ECO:0000256" key="5">
    <source>
        <dbReference type="ARBA" id="ARBA00022598"/>
    </source>
</evidence>
<dbReference type="Proteomes" id="UP000016662">
    <property type="component" value="Unassembled WGS sequence"/>
</dbReference>
<keyword evidence="7 12" id="KW-0547">Nucleotide-binding</keyword>
<dbReference type="FunFam" id="3.40.50.20:FF:000010">
    <property type="entry name" value="Propionyl-CoA carboxylase subunit alpha"/>
    <property type="match status" value="1"/>
</dbReference>
<feature type="domain" description="Biotin carboxylation" evidence="15">
    <location>
        <begin position="1"/>
        <end position="446"/>
    </location>
</feature>
<comment type="catalytic activity">
    <reaction evidence="11 13">
        <text>N(6)-biotinyl-L-lysyl-[protein] + hydrogencarbonate + ATP = N(6)-carboxybiotinyl-L-lysyl-[protein] + ADP + phosphate + H(+)</text>
        <dbReference type="Rhea" id="RHEA:13501"/>
        <dbReference type="Rhea" id="RHEA-COMP:10505"/>
        <dbReference type="Rhea" id="RHEA-COMP:10506"/>
        <dbReference type="ChEBI" id="CHEBI:15378"/>
        <dbReference type="ChEBI" id="CHEBI:17544"/>
        <dbReference type="ChEBI" id="CHEBI:30616"/>
        <dbReference type="ChEBI" id="CHEBI:43474"/>
        <dbReference type="ChEBI" id="CHEBI:83144"/>
        <dbReference type="ChEBI" id="CHEBI:83145"/>
        <dbReference type="ChEBI" id="CHEBI:456216"/>
        <dbReference type="EC" id="6.3.4.14"/>
    </reaction>
</comment>
<evidence type="ECO:0000259" key="14">
    <source>
        <dbReference type="PROSITE" id="PS50975"/>
    </source>
</evidence>
<dbReference type="EC" id="6.3.4.14" evidence="4 13"/>
<dbReference type="PROSITE" id="PS50975">
    <property type="entry name" value="ATP_GRASP"/>
    <property type="match status" value="1"/>
</dbReference>
<comment type="pathway">
    <text evidence="2 13">Lipid metabolism; malonyl-CoA biosynthesis; malonyl-CoA from acetyl-CoA: step 1/1.</text>
</comment>
<evidence type="ECO:0000256" key="1">
    <source>
        <dbReference type="ARBA" id="ARBA00003761"/>
    </source>
</evidence>
<dbReference type="InterPro" id="IPR016185">
    <property type="entry name" value="PreATP-grasp_dom_sf"/>
</dbReference>
<evidence type="ECO:0000256" key="3">
    <source>
        <dbReference type="ARBA" id="ARBA00011750"/>
    </source>
</evidence>
<dbReference type="SUPFAM" id="SSF56059">
    <property type="entry name" value="Glutathione synthetase ATP-binding domain-like"/>
    <property type="match status" value="1"/>
</dbReference>
<dbReference type="PROSITE" id="PS50979">
    <property type="entry name" value="BC"/>
    <property type="match status" value="1"/>
</dbReference>
<dbReference type="eggNOG" id="COG0439">
    <property type="taxonomic scope" value="Bacteria"/>
</dbReference>
<evidence type="ECO:0000256" key="2">
    <source>
        <dbReference type="ARBA" id="ARBA00004956"/>
    </source>
</evidence>
<dbReference type="NCBIfam" id="TIGR00514">
    <property type="entry name" value="accC"/>
    <property type="match status" value="1"/>
</dbReference>
<dbReference type="Pfam" id="PF02785">
    <property type="entry name" value="Biotin_carb_C"/>
    <property type="match status" value="1"/>
</dbReference>
<evidence type="ECO:0000256" key="10">
    <source>
        <dbReference type="ARBA" id="ARBA00023267"/>
    </source>
</evidence>
<dbReference type="AlphaFoldDB" id="U2KNX1"/>
<feature type="domain" description="ATP-grasp" evidence="14">
    <location>
        <begin position="120"/>
        <end position="317"/>
    </location>
</feature>
<dbReference type="FunFam" id="3.30.470.20:FF:000028">
    <property type="entry name" value="Methylcrotonoyl-CoA carboxylase subunit alpha, mitochondrial"/>
    <property type="match status" value="1"/>
</dbReference>
<dbReference type="PROSITE" id="PS00866">
    <property type="entry name" value="CPSASE_1"/>
    <property type="match status" value="1"/>
</dbReference>
<keyword evidence="10 13" id="KW-0092">Biotin</keyword>
<dbReference type="EMBL" id="AWVF01000274">
    <property type="protein sequence ID" value="ERJ93765.1"/>
    <property type="molecule type" value="Genomic_DNA"/>
</dbReference>
<dbReference type="OrthoDB" id="9807469at2"/>
<organism evidence="16 17">
    <name type="scientific">Ruminococcus callidus ATCC 27760</name>
    <dbReference type="NCBI Taxonomy" id="411473"/>
    <lineage>
        <taxon>Bacteria</taxon>
        <taxon>Bacillati</taxon>
        <taxon>Bacillota</taxon>
        <taxon>Clostridia</taxon>
        <taxon>Eubacteriales</taxon>
        <taxon>Oscillospiraceae</taxon>
        <taxon>Ruminococcus</taxon>
    </lineage>
</organism>
<evidence type="ECO:0000256" key="6">
    <source>
        <dbReference type="ARBA" id="ARBA00022723"/>
    </source>
</evidence>
<dbReference type="Pfam" id="PF00289">
    <property type="entry name" value="Biotin_carb_N"/>
    <property type="match status" value="1"/>
</dbReference>
<dbReference type="FunFam" id="3.30.1490.20:FF:000018">
    <property type="entry name" value="Biotin carboxylase"/>
    <property type="match status" value="1"/>
</dbReference>
<evidence type="ECO:0000256" key="7">
    <source>
        <dbReference type="ARBA" id="ARBA00022741"/>
    </source>
</evidence>
<evidence type="ECO:0000313" key="17">
    <source>
        <dbReference type="Proteomes" id="UP000016662"/>
    </source>
</evidence>
<dbReference type="GO" id="GO:0046872">
    <property type="term" value="F:metal ion binding"/>
    <property type="evidence" value="ECO:0007669"/>
    <property type="project" value="UniProtKB-KW"/>
</dbReference>
<comment type="caution">
    <text evidence="16">The sequence shown here is derived from an EMBL/GenBank/DDBJ whole genome shotgun (WGS) entry which is preliminary data.</text>
</comment>
<dbReference type="RefSeq" id="WP_021683709.1">
    <property type="nucleotide sequence ID" value="NZ_KI260510.1"/>
</dbReference>
<keyword evidence="17" id="KW-1185">Reference proteome</keyword>
<dbReference type="PROSITE" id="PS00867">
    <property type="entry name" value="CPSASE_2"/>
    <property type="match status" value="1"/>
</dbReference>
<dbReference type="InterPro" id="IPR004549">
    <property type="entry name" value="Acetyl_CoA_COase_biotin_COase"/>
</dbReference>
<dbReference type="InterPro" id="IPR011761">
    <property type="entry name" value="ATP-grasp"/>
</dbReference>
<comment type="function">
    <text evidence="1 13">This protein is a component of the acetyl coenzyme A carboxylase complex; first, biotin carboxylase catalyzes the carboxylation of the carrier protein and then the transcarboxylase transfers the carboxyl group to form malonyl-CoA.</text>
</comment>
<evidence type="ECO:0000256" key="12">
    <source>
        <dbReference type="PROSITE-ProRule" id="PRU00409"/>
    </source>
</evidence>
<reference evidence="16 17" key="1">
    <citation type="submission" date="2013-07" db="EMBL/GenBank/DDBJ databases">
        <authorList>
            <person name="Weinstock G."/>
            <person name="Sodergren E."/>
            <person name="Wylie T."/>
            <person name="Fulton L."/>
            <person name="Fulton R."/>
            <person name="Fronick C."/>
            <person name="O'Laughlin M."/>
            <person name="Godfrey J."/>
            <person name="Miner T."/>
            <person name="Herter B."/>
            <person name="Appelbaum E."/>
            <person name="Cordes M."/>
            <person name="Lek S."/>
            <person name="Wollam A."/>
            <person name="Pepin K.H."/>
            <person name="Palsikar V.B."/>
            <person name="Mitreva M."/>
            <person name="Wilson R.K."/>
        </authorList>
    </citation>
    <scope>NUCLEOTIDE SEQUENCE [LARGE SCALE GENOMIC DNA]</scope>
    <source>
        <strain evidence="16 17">ATCC 27760</strain>
    </source>
</reference>
<dbReference type="PANTHER" id="PTHR48095">
    <property type="entry name" value="PYRUVATE CARBOXYLASE SUBUNIT A"/>
    <property type="match status" value="1"/>
</dbReference>
<evidence type="ECO:0000256" key="9">
    <source>
        <dbReference type="ARBA" id="ARBA00022842"/>
    </source>
</evidence>
<keyword evidence="6" id="KW-0479">Metal-binding</keyword>
<accession>U2KNX1</accession>
<sequence length="457" mass="50108">MLKKVLIANRGEIAVRIIRACREAGLQCVTVYSTADRTALHAEIADESVCIGPPSVQDSYLNMNALISACQNTGATALHPGFGFLSESAEFAQLCIDNGITFIGPSPESISMLGDKARAKETMKAAGVPVIPGSDGAISSVEEAKKIAAEIGYPVLVKASAGGGGRGIRRIDREDQLEEQMSVAKEEAKLFFGNDEVYLEKLIVGPHHVEIQIIADQMGNTVALGERDCSMQRRNQKVLEESPSPLMTPELRKAMQEAAVRAAKACGYYNAGTIEFLVDDDRNFYFMEMNTRIQVEHPVTEWVTGVDLVQTQLLVAQGKPLPFTQEDIQVRGHAIECRINAENPEQGFRPSPGKIRSLHIPGGPGIRVDSAVYQGYTIPPYYDSMIAKLIVHAPTRSQAIMKMRWALAEFIVDGIDSNIDFQLRLIKNKDFEAGTYDNTFLEKFLADSKNGEKENGK</sequence>
<keyword evidence="9" id="KW-0460">Magnesium</keyword>
<dbReference type="SUPFAM" id="SSF52440">
    <property type="entry name" value="PreATP-grasp domain"/>
    <property type="match status" value="1"/>
</dbReference>
<dbReference type="Pfam" id="PF02786">
    <property type="entry name" value="CPSase_L_D2"/>
    <property type="match status" value="1"/>
</dbReference>
<keyword evidence="13" id="KW-0276">Fatty acid metabolism</keyword>
<dbReference type="PATRIC" id="fig|411473.3.peg.1808"/>